<keyword evidence="2" id="KW-1185">Reference proteome</keyword>
<dbReference type="Proteomes" id="UP001297581">
    <property type="component" value="Unassembled WGS sequence"/>
</dbReference>
<comment type="caution">
    <text evidence="1">The sequence shown here is derived from an EMBL/GenBank/DDBJ whole genome shotgun (WGS) entry which is preliminary data.</text>
</comment>
<evidence type="ECO:0000313" key="2">
    <source>
        <dbReference type="Proteomes" id="UP001297581"/>
    </source>
</evidence>
<evidence type="ECO:0008006" key="3">
    <source>
        <dbReference type="Google" id="ProtNLM"/>
    </source>
</evidence>
<sequence>MNQTQIEAMIAIYVQAEIDVLQGKSSTVNGKQMTMEDLGEIRAGRKEWERRLAAIGRPRGGASQATFN</sequence>
<gene>
    <name evidence="1" type="ORF">MJ923_07855</name>
</gene>
<reference evidence="1 2" key="1">
    <citation type="submission" date="2022-02" db="EMBL/GenBank/DDBJ databases">
        <title>The genome sequence of Shewanella sp. 3B26.</title>
        <authorList>
            <person name="Du J."/>
        </authorList>
    </citation>
    <scope>NUCLEOTIDE SEQUENCE [LARGE SCALE GENOMIC DNA]</scope>
    <source>
        <strain evidence="1 2">3B26</strain>
    </source>
</reference>
<evidence type="ECO:0000313" key="1">
    <source>
        <dbReference type="EMBL" id="MCH4294218.1"/>
    </source>
</evidence>
<proteinExistence type="predicted"/>
<dbReference type="RefSeq" id="WP_240590609.1">
    <property type="nucleotide sequence ID" value="NZ_JAKUDL010000002.1"/>
</dbReference>
<name>A0AAJ1BGA3_9GAMM</name>
<organism evidence="1 2">
    <name type="scientific">Shewanella zhuhaiensis</name>
    <dbReference type="NCBI Taxonomy" id="2919576"/>
    <lineage>
        <taxon>Bacteria</taxon>
        <taxon>Pseudomonadati</taxon>
        <taxon>Pseudomonadota</taxon>
        <taxon>Gammaproteobacteria</taxon>
        <taxon>Alteromonadales</taxon>
        <taxon>Shewanellaceae</taxon>
        <taxon>Shewanella</taxon>
    </lineage>
</organism>
<dbReference type="EMBL" id="JAKUDL010000002">
    <property type="protein sequence ID" value="MCH4294218.1"/>
    <property type="molecule type" value="Genomic_DNA"/>
</dbReference>
<accession>A0AAJ1BGA3</accession>
<protein>
    <recommendedName>
        <fullName evidence="3">Primosomal replication protein PriB/PriC domain protein</fullName>
    </recommendedName>
</protein>
<dbReference type="AlphaFoldDB" id="A0AAJ1BGA3"/>